<dbReference type="InterPro" id="IPR014757">
    <property type="entry name" value="Tscrpt_reg_IclR_C"/>
</dbReference>
<proteinExistence type="predicted"/>
<dbReference type="SUPFAM" id="SSF46785">
    <property type="entry name" value="Winged helix' DNA-binding domain"/>
    <property type="match status" value="1"/>
</dbReference>
<evidence type="ECO:0000259" key="7">
    <source>
        <dbReference type="PROSITE" id="PS51078"/>
    </source>
</evidence>
<protein>
    <recommendedName>
        <fullName evidence="5">Glycerol operon regulatory protein</fullName>
    </recommendedName>
</protein>
<dbReference type="GO" id="GO:0003700">
    <property type="term" value="F:DNA-binding transcription factor activity"/>
    <property type="evidence" value="ECO:0007669"/>
    <property type="project" value="TreeGrafter"/>
</dbReference>
<dbReference type="SUPFAM" id="SSF55781">
    <property type="entry name" value="GAF domain-like"/>
    <property type="match status" value="1"/>
</dbReference>
<dbReference type="InterPro" id="IPR029016">
    <property type="entry name" value="GAF-like_dom_sf"/>
</dbReference>
<evidence type="ECO:0000256" key="2">
    <source>
        <dbReference type="ARBA" id="ARBA00023125"/>
    </source>
</evidence>
<comment type="function">
    <text evidence="4">May be an activator protein for the gylABX operon.</text>
</comment>
<dbReference type="Gene3D" id="3.30.450.40">
    <property type="match status" value="1"/>
</dbReference>
<dbReference type="Pfam" id="PF09339">
    <property type="entry name" value="HTH_IclR"/>
    <property type="match status" value="1"/>
</dbReference>
<keyword evidence="1" id="KW-0805">Transcription regulation</keyword>
<evidence type="ECO:0000256" key="4">
    <source>
        <dbReference type="ARBA" id="ARBA00058938"/>
    </source>
</evidence>
<evidence type="ECO:0000256" key="3">
    <source>
        <dbReference type="ARBA" id="ARBA00023163"/>
    </source>
</evidence>
<keyword evidence="3" id="KW-0804">Transcription</keyword>
<dbReference type="Pfam" id="PF01614">
    <property type="entry name" value="IclR_C"/>
    <property type="match status" value="1"/>
</dbReference>
<sequence length="262" mass="28301">MSKSESASPALTQSVTRALGILSCFTDERPELRAGDVAKIMNLTPSNVSRLLTTMVTLGYVEKDELSGLYRLGDQIITLGGIALNNSEIRKLALPELYDLEGRLGLGANLAVRKGSSMFYLAHVDSRHAPRMYTLLGRTNPLYCTGIGKVLLAHAKEPESDMKQIELIGYTEHTLTDRAALLEELAAVRRRGYAVEVEELARGRACIAAPIRGRSGKIVAGLSLSGPLSDIRLPEREGELAGVVIEVADRISVKLGFLSAQA</sequence>
<dbReference type="InterPro" id="IPR036388">
    <property type="entry name" value="WH-like_DNA-bd_sf"/>
</dbReference>
<evidence type="ECO:0000259" key="6">
    <source>
        <dbReference type="PROSITE" id="PS51077"/>
    </source>
</evidence>
<dbReference type="Proteomes" id="UP000621560">
    <property type="component" value="Unassembled WGS sequence"/>
</dbReference>
<keyword evidence="2" id="KW-0238">DNA-binding</keyword>
<dbReference type="PANTHER" id="PTHR30136">
    <property type="entry name" value="HELIX-TURN-HELIX TRANSCRIPTIONAL REGULATOR, ICLR FAMILY"/>
    <property type="match status" value="1"/>
</dbReference>
<dbReference type="EMBL" id="JACXIZ010000014">
    <property type="protein sequence ID" value="MBD2845115.1"/>
    <property type="molecule type" value="Genomic_DNA"/>
</dbReference>
<comment type="caution">
    <text evidence="8">The sequence shown here is derived from an EMBL/GenBank/DDBJ whole genome shotgun (WGS) entry which is preliminary data.</text>
</comment>
<keyword evidence="9" id="KW-1185">Reference proteome</keyword>
<dbReference type="PANTHER" id="PTHR30136:SF35">
    <property type="entry name" value="HTH-TYPE TRANSCRIPTIONAL REGULATOR RV1719"/>
    <property type="match status" value="1"/>
</dbReference>
<gene>
    <name evidence="8" type="ORF">IDH44_07920</name>
</gene>
<dbReference type="SMART" id="SM00346">
    <property type="entry name" value="HTH_ICLR"/>
    <property type="match status" value="1"/>
</dbReference>
<evidence type="ECO:0000313" key="8">
    <source>
        <dbReference type="EMBL" id="MBD2845115.1"/>
    </source>
</evidence>
<dbReference type="InterPro" id="IPR036390">
    <property type="entry name" value="WH_DNA-bd_sf"/>
</dbReference>
<organism evidence="8 9">
    <name type="scientific">Paenibacillus sabuli</name>
    <dbReference type="NCBI Taxonomy" id="2772509"/>
    <lineage>
        <taxon>Bacteria</taxon>
        <taxon>Bacillati</taxon>
        <taxon>Bacillota</taxon>
        <taxon>Bacilli</taxon>
        <taxon>Bacillales</taxon>
        <taxon>Paenibacillaceae</taxon>
        <taxon>Paenibacillus</taxon>
    </lineage>
</organism>
<dbReference type="PROSITE" id="PS51077">
    <property type="entry name" value="HTH_ICLR"/>
    <property type="match status" value="1"/>
</dbReference>
<reference evidence="8" key="1">
    <citation type="submission" date="2020-09" db="EMBL/GenBank/DDBJ databases">
        <title>A novel bacterium of genus Paenibacillus, isolated from South China Sea.</title>
        <authorList>
            <person name="Huang H."/>
            <person name="Mo K."/>
            <person name="Hu Y."/>
        </authorList>
    </citation>
    <scope>NUCLEOTIDE SEQUENCE</scope>
    <source>
        <strain evidence="8">IB182496</strain>
    </source>
</reference>
<dbReference type="RefSeq" id="WP_190916427.1">
    <property type="nucleotide sequence ID" value="NZ_JACXIZ010000014.1"/>
</dbReference>
<dbReference type="GO" id="GO:0003677">
    <property type="term" value="F:DNA binding"/>
    <property type="evidence" value="ECO:0007669"/>
    <property type="project" value="UniProtKB-KW"/>
</dbReference>
<accession>A0A927GRL7</accession>
<dbReference type="PROSITE" id="PS51078">
    <property type="entry name" value="ICLR_ED"/>
    <property type="match status" value="1"/>
</dbReference>
<name>A0A927GRL7_9BACL</name>
<feature type="domain" description="IclR-ED" evidence="7">
    <location>
        <begin position="75"/>
        <end position="257"/>
    </location>
</feature>
<dbReference type="Gene3D" id="1.10.10.10">
    <property type="entry name" value="Winged helix-like DNA-binding domain superfamily/Winged helix DNA-binding domain"/>
    <property type="match status" value="1"/>
</dbReference>
<evidence type="ECO:0000256" key="1">
    <source>
        <dbReference type="ARBA" id="ARBA00023015"/>
    </source>
</evidence>
<dbReference type="AlphaFoldDB" id="A0A927GRL7"/>
<evidence type="ECO:0000313" key="9">
    <source>
        <dbReference type="Proteomes" id="UP000621560"/>
    </source>
</evidence>
<dbReference type="FunFam" id="1.10.10.10:FF:000056">
    <property type="entry name" value="IclR family transcriptional regulator"/>
    <property type="match status" value="1"/>
</dbReference>
<dbReference type="InterPro" id="IPR005471">
    <property type="entry name" value="Tscrpt_reg_IclR_N"/>
</dbReference>
<dbReference type="InterPro" id="IPR050707">
    <property type="entry name" value="HTH_MetabolicPath_Reg"/>
</dbReference>
<dbReference type="GO" id="GO:0045892">
    <property type="term" value="P:negative regulation of DNA-templated transcription"/>
    <property type="evidence" value="ECO:0007669"/>
    <property type="project" value="TreeGrafter"/>
</dbReference>
<feature type="domain" description="HTH iclR-type" evidence="6">
    <location>
        <begin position="12"/>
        <end position="74"/>
    </location>
</feature>
<evidence type="ECO:0000256" key="5">
    <source>
        <dbReference type="ARBA" id="ARBA00070406"/>
    </source>
</evidence>